<evidence type="ECO:0000313" key="14">
    <source>
        <dbReference type="Proteomes" id="UP000185904"/>
    </source>
</evidence>
<dbReference type="InterPro" id="IPR023395">
    <property type="entry name" value="MCP_dom_sf"/>
</dbReference>
<dbReference type="PANTHER" id="PTHR45829">
    <property type="entry name" value="MITOCHONDRIAL CARRIER PROTEIN RIM2"/>
    <property type="match status" value="1"/>
</dbReference>
<dbReference type="InterPro" id="IPR003010">
    <property type="entry name" value="C-N_Hydrolase"/>
</dbReference>
<dbReference type="Pfam" id="PF00153">
    <property type="entry name" value="Mito_carr"/>
    <property type="match status" value="3"/>
</dbReference>
<dbReference type="GeneID" id="34590409"/>
<feature type="repeat" description="Solcar" evidence="10">
    <location>
        <begin position="542"/>
        <end position="635"/>
    </location>
</feature>
<dbReference type="OrthoDB" id="269120at2759"/>
<dbReference type="Gene3D" id="3.60.110.10">
    <property type="entry name" value="Carbon-nitrogen hydrolase"/>
    <property type="match status" value="1"/>
</dbReference>
<dbReference type="PANTHER" id="PTHR45829:SF4">
    <property type="entry name" value="MITOCHONDRIAL CARRIER PROTEIN RIM2"/>
    <property type="match status" value="1"/>
</dbReference>
<keyword evidence="7" id="KW-1133">Transmembrane helix</keyword>
<comment type="subcellular location">
    <subcellularLocation>
        <location evidence="1">Mitochondrion inner membrane</location>
        <topology evidence="1">Multi-pass membrane protein</topology>
    </subcellularLocation>
</comment>
<dbReference type="AlphaFoldDB" id="A0A178CUZ9"/>
<protein>
    <recommendedName>
        <fullName evidence="12">CN hydrolase domain-containing protein</fullName>
    </recommendedName>
</protein>
<evidence type="ECO:0000256" key="9">
    <source>
        <dbReference type="ARBA" id="ARBA00023136"/>
    </source>
</evidence>
<dbReference type="EMBL" id="LVCJ01000047">
    <property type="protein sequence ID" value="OAL33658.1"/>
    <property type="molecule type" value="Genomic_DNA"/>
</dbReference>
<evidence type="ECO:0000256" key="8">
    <source>
        <dbReference type="ARBA" id="ARBA00023128"/>
    </source>
</evidence>
<keyword evidence="4 10" id="KW-0812">Transmembrane</keyword>
<dbReference type="InterPro" id="IPR036526">
    <property type="entry name" value="C-N_Hydrolase_sf"/>
</dbReference>
<feature type="repeat" description="Solcar" evidence="10">
    <location>
        <begin position="658"/>
        <end position="752"/>
    </location>
</feature>
<evidence type="ECO:0000259" key="12">
    <source>
        <dbReference type="PROSITE" id="PS50263"/>
    </source>
</evidence>
<dbReference type="InterPro" id="IPR002067">
    <property type="entry name" value="MCP"/>
</dbReference>
<reference evidence="13 14" key="1">
    <citation type="submission" date="2016-03" db="EMBL/GenBank/DDBJ databases">
        <title>The draft genome sequence of Fonsecaea nubica causative agent of cutaneous subcutaneous infection in human host.</title>
        <authorList>
            <person name="Costa F."/>
            <person name="Sybren D.H."/>
            <person name="Raittz R.T."/>
            <person name="Weiss V.A."/>
            <person name="Leao A.C."/>
            <person name="Gomes R."/>
            <person name="De Souza E.M."/>
            <person name="Pedrosa F.O."/>
            <person name="Steffens M.B."/>
            <person name="Bombassaro A."/>
            <person name="Tadra-Sfeir M.Z."/>
            <person name="Moreno L.F."/>
            <person name="Najafzadeh M.J."/>
            <person name="Felipe M.S."/>
            <person name="Teixeira M."/>
            <person name="Sun J."/>
            <person name="Xi L."/>
            <person name="Castro M.A."/>
            <person name="Vicente V.A."/>
        </authorList>
    </citation>
    <scope>NUCLEOTIDE SEQUENCE [LARGE SCALE GENOMIC DNA]</scope>
    <source>
        <strain evidence="13 14">CBS 269.64</strain>
    </source>
</reference>
<comment type="caution">
    <text evidence="13">The sequence shown here is derived from an EMBL/GenBank/DDBJ whole genome shotgun (WGS) entry which is preliminary data.</text>
</comment>
<evidence type="ECO:0000256" key="6">
    <source>
        <dbReference type="ARBA" id="ARBA00022792"/>
    </source>
</evidence>
<dbReference type="PROSITE" id="PS50263">
    <property type="entry name" value="CN_HYDROLASE"/>
    <property type="match status" value="1"/>
</dbReference>
<evidence type="ECO:0000313" key="13">
    <source>
        <dbReference type="EMBL" id="OAL33658.1"/>
    </source>
</evidence>
<dbReference type="GO" id="GO:0003824">
    <property type="term" value="F:catalytic activity"/>
    <property type="evidence" value="ECO:0007669"/>
    <property type="project" value="InterPro"/>
</dbReference>
<feature type="repeat" description="Solcar" evidence="10">
    <location>
        <begin position="418"/>
        <end position="530"/>
    </location>
</feature>
<dbReference type="InterPro" id="IPR044149">
    <property type="entry name" value="Nitrilases_CHs"/>
</dbReference>
<evidence type="ECO:0000256" key="1">
    <source>
        <dbReference type="ARBA" id="ARBA00004448"/>
    </source>
</evidence>
<evidence type="ECO:0000256" key="2">
    <source>
        <dbReference type="ARBA" id="ARBA00008129"/>
    </source>
</evidence>
<accession>A0A178CUZ9</accession>
<evidence type="ECO:0000256" key="7">
    <source>
        <dbReference type="ARBA" id="ARBA00022989"/>
    </source>
</evidence>
<dbReference type="GO" id="GO:1990519">
    <property type="term" value="P:pyrimidine nucleotide import into mitochondrion"/>
    <property type="evidence" value="ECO:0007669"/>
    <property type="project" value="TreeGrafter"/>
</dbReference>
<comment type="similarity">
    <text evidence="2">Belongs to the carbon-nitrogen hydrolase superfamily. Nitrilase family.</text>
</comment>
<dbReference type="Proteomes" id="UP000185904">
    <property type="component" value="Unassembled WGS sequence"/>
</dbReference>
<organism evidence="13 14">
    <name type="scientific">Fonsecaea nubica</name>
    <dbReference type="NCBI Taxonomy" id="856822"/>
    <lineage>
        <taxon>Eukaryota</taxon>
        <taxon>Fungi</taxon>
        <taxon>Dikarya</taxon>
        <taxon>Ascomycota</taxon>
        <taxon>Pezizomycotina</taxon>
        <taxon>Eurotiomycetes</taxon>
        <taxon>Chaetothyriomycetidae</taxon>
        <taxon>Chaetothyriales</taxon>
        <taxon>Herpotrichiellaceae</taxon>
        <taxon>Fonsecaea</taxon>
    </lineage>
</organism>
<dbReference type="GO" id="GO:0015218">
    <property type="term" value="F:pyrimidine nucleotide transmembrane transporter activity"/>
    <property type="evidence" value="ECO:0007669"/>
    <property type="project" value="InterPro"/>
</dbReference>
<evidence type="ECO:0000256" key="4">
    <source>
        <dbReference type="ARBA" id="ARBA00022692"/>
    </source>
</evidence>
<evidence type="ECO:0000256" key="3">
    <source>
        <dbReference type="ARBA" id="ARBA00022448"/>
    </source>
</evidence>
<dbReference type="SUPFAM" id="SSF103506">
    <property type="entry name" value="Mitochondrial carrier"/>
    <property type="match status" value="1"/>
</dbReference>
<dbReference type="CDD" id="cd07564">
    <property type="entry name" value="nitrilases_CHs"/>
    <property type="match status" value="1"/>
</dbReference>
<feature type="domain" description="CN hydrolase" evidence="12">
    <location>
        <begin position="6"/>
        <end position="317"/>
    </location>
</feature>
<keyword evidence="3" id="KW-0813">Transport</keyword>
<evidence type="ECO:0000256" key="5">
    <source>
        <dbReference type="ARBA" id="ARBA00022737"/>
    </source>
</evidence>
<dbReference type="SUPFAM" id="SSF56317">
    <property type="entry name" value="Carbon-nitrogen hydrolase"/>
    <property type="match status" value="1"/>
</dbReference>
<name>A0A178CUZ9_9EURO</name>
<evidence type="ECO:0000256" key="11">
    <source>
        <dbReference type="SAM" id="MobiDB-lite"/>
    </source>
</evidence>
<keyword evidence="14" id="KW-1185">Reference proteome</keyword>
<gene>
    <name evidence="13" type="ORF">AYO20_06996</name>
</gene>
<dbReference type="PRINTS" id="PR00926">
    <property type="entry name" value="MITOCARRIER"/>
</dbReference>
<keyword evidence="5" id="KW-0677">Repeat</keyword>
<dbReference type="GO" id="GO:0005743">
    <property type="term" value="C:mitochondrial inner membrane"/>
    <property type="evidence" value="ECO:0007669"/>
    <property type="project" value="UniProtKB-SubCell"/>
</dbReference>
<dbReference type="Gene3D" id="1.50.40.10">
    <property type="entry name" value="Mitochondrial carrier domain"/>
    <property type="match status" value="2"/>
</dbReference>
<evidence type="ECO:0000256" key="10">
    <source>
        <dbReference type="PROSITE-ProRule" id="PRU00282"/>
    </source>
</evidence>
<keyword evidence="9 10" id="KW-0472">Membrane</keyword>
<sequence>MALPSLRAATCHISPHILSAARTTHKTIQCINIAARQAANLVVFPEASIPAFPLWSSLLPPTHTHHFFRRMVQESVYVDGEEISAIRQAARDNHVVISLGVSEKVRYSAGTLFNTNIIIGEDGEILVHHRKLMPTFFEKLTWAPGDGYGLRVAQTRYGQIGALICGENTNPLARYTLMAQGEQIHISTWPAIWPTRVMVENAGNQDNTVSTTGRNYDNIAANHTRAAAHCFEAKCFGIMSAGYLDDAAMADIAAMTETPEDMHKKLASYPQGASQFLDPTGKIVQGGFAMDLTQDQRLDAQNMVTNREAILFADLDLNECIEGKQYHDVVGGYQRFDVFSLQVNRQRHEPVHFHDGNENGSSLRSNSLGNDEQKSSGGKGTSTRGEGPLILETKETGQVVPGGQNDQATAVTKDGPKAKPWAHFVAGGIGGMAAATLTSPLDVLKTRLQSDFYQAQLRTLHAQHPLPHKLTFTSVPRAAFFHIAETVQILRSIYQHEGFRALFRGLGANLIGVVPARSINFYVYGNGKRILNNYLNPEGRENVWTVHLLAAATAGIATGTATNPIWVVKTRLQLDKNTASHDPLKGRQYKNSWDCIKQTVRHEGIRGLYRGLSASYLGVTESTLQWVLYERMKLSLARREAKRLSHAGYQRTMLDDAEEFGGKFCAAAGAKLFAAVITYPHEVVRTRLRQAPTITTETGKVTIKYTGLIQCFRLVAKEEGLAGLYGGMTPHLLRAVPAAAVMMSTYEIFLRLFGTTS</sequence>
<feature type="region of interest" description="Disordered" evidence="11">
    <location>
        <begin position="350"/>
        <end position="387"/>
    </location>
</feature>
<feature type="compositionally biased region" description="Low complexity" evidence="11">
    <location>
        <begin position="358"/>
        <end position="370"/>
    </location>
</feature>
<dbReference type="RefSeq" id="XP_022498670.1">
    <property type="nucleotide sequence ID" value="XM_022645284.1"/>
</dbReference>
<keyword evidence="6" id="KW-0999">Mitochondrion inner membrane</keyword>
<dbReference type="PROSITE" id="PS50920">
    <property type="entry name" value="SOLCAR"/>
    <property type="match status" value="3"/>
</dbReference>
<proteinExistence type="inferred from homology"/>
<dbReference type="Pfam" id="PF00795">
    <property type="entry name" value="CN_hydrolase"/>
    <property type="match status" value="1"/>
</dbReference>
<dbReference type="InterPro" id="IPR018108">
    <property type="entry name" value="MCP_transmembrane"/>
</dbReference>
<keyword evidence="8" id="KW-0496">Mitochondrion</keyword>
<dbReference type="InterPro" id="IPR049562">
    <property type="entry name" value="SLC25A33/36-like"/>
</dbReference>